<gene>
    <name evidence="1" type="ORF">TVAG_102740</name>
</gene>
<evidence type="ECO:0000313" key="2">
    <source>
        <dbReference type="Proteomes" id="UP000001542"/>
    </source>
</evidence>
<reference evidence="1" key="2">
    <citation type="journal article" date="2007" name="Science">
        <title>Draft genome sequence of the sexually transmitted pathogen Trichomonas vaginalis.</title>
        <authorList>
            <person name="Carlton J.M."/>
            <person name="Hirt R.P."/>
            <person name="Silva J.C."/>
            <person name="Delcher A.L."/>
            <person name="Schatz M."/>
            <person name="Zhao Q."/>
            <person name="Wortman J.R."/>
            <person name="Bidwell S.L."/>
            <person name="Alsmark U.C.M."/>
            <person name="Besteiro S."/>
            <person name="Sicheritz-Ponten T."/>
            <person name="Noel C.J."/>
            <person name="Dacks J.B."/>
            <person name="Foster P.G."/>
            <person name="Simillion C."/>
            <person name="Van de Peer Y."/>
            <person name="Miranda-Saavedra D."/>
            <person name="Barton G.J."/>
            <person name="Westrop G.D."/>
            <person name="Mueller S."/>
            <person name="Dessi D."/>
            <person name="Fiori P.L."/>
            <person name="Ren Q."/>
            <person name="Paulsen I."/>
            <person name="Zhang H."/>
            <person name="Bastida-Corcuera F.D."/>
            <person name="Simoes-Barbosa A."/>
            <person name="Brown M.T."/>
            <person name="Hayes R.D."/>
            <person name="Mukherjee M."/>
            <person name="Okumura C.Y."/>
            <person name="Schneider R."/>
            <person name="Smith A.J."/>
            <person name="Vanacova S."/>
            <person name="Villalvazo M."/>
            <person name="Haas B.J."/>
            <person name="Pertea M."/>
            <person name="Feldblyum T.V."/>
            <person name="Utterback T.R."/>
            <person name="Shu C.L."/>
            <person name="Osoegawa K."/>
            <person name="de Jong P.J."/>
            <person name="Hrdy I."/>
            <person name="Horvathova L."/>
            <person name="Zubacova Z."/>
            <person name="Dolezal P."/>
            <person name="Malik S.B."/>
            <person name="Logsdon J.M. Jr."/>
            <person name="Henze K."/>
            <person name="Gupta A."/>
            <person name="Wang C.C."/>
            <person name="Dunne R.L."/>
            <person name="Upcroft J.A."/>
            <person name="Upcroft P."/>
            <person name="White O."/>
            <person name="Salzberg S.L."/>
            <person name="Tang P."/>
            <person name="Chiu C.-H."/>
            <person name="Lee Y.-S."/>
            <person name="Embley T.M."/>
            <person name="Coombs G.H."/>
            <person name="Mottram J.C."/>
            <person name="Tachezy J."/>
            <person name="Fraser-Liggett C.M."/>
            <person name="Johnson P.J."/>
        </authorList>
    </citation>
    <scope>NUCLEOTIDE SEQUENCE [LARGE SCALE GENOMIC DNA]</scope>
    <source>
        <strain evidence="1">G3</strain>
    </source>
</reference>
<dbReference type="VEuPathDB" id="TrichDB:TVAG_102740"/>
<sequence length="419" mass="47894">MIARRAADKWEQIFHNTHESIQMAIQFESAQNFDKILDRLNKYCPGLHYGSDGKYIFKTNNKVSVYKLPDQYNNLAELSNLMFFKHTQPLDQSLMQIGINKDAMVLNINHIASDGMFLHKIFDVIKSEDEITTIPQIVATEKQFEKEIKEYTGRKIPFFSVDHSLTRIHPKIKQEFHSNMKSANNLSYTDSKNLMTTKINGKVSQMTENFWISVILSTFAFNDKIDKAGACTMVNLRPFLQSFKDTEVTCSFSSVAVTSDVSESMEVSELMKSLRKNFEERIKNKEYIGFIKSLPDENTIFDTFLGLGLDISLIQKFKLNDKMNDLYIGLNEADFGFSDLLSITGYSVEKDGTNKIMSNVKFSPTTLGELEGKVLSRSIIFGLESIHPDMTVKKAVELLQEYQNGLQKTLESPIIKYLD</sequence>
<evidence type="ECO:0008006" key="3">
    <source>
        <dbReference type="Google" id="ProtNLM"/>
    </source>
</evidence>
<reference evidence="1" key="1">
    <citation type="submission" date="2006-10" db="EMBL/GenBank/DDBJ databases">
        <authorList>
            <person name="Amadeo P."/>
            <person name="Zhao Q."/>
            <person name="Wortman J."/>
            <person name="Fraser-Liggett C."/>
            <person name="Carlton J."/>
        </authorList>
    </citation>
    <scope>NUCLEOTIDE SEQUENCE</scope>
    <source>
        <strain evidence="1">G3</strain>
    </source>
</reference>
<dbReference type="KEGG" id="tva:4767447"/>
<protein>
    <recommendedName>
        <fullName evidence="3">Condensation domain-containing protein</fullName>
    </recommendedName>
</protein>
<evidence type="ECO:0000313" key="1">
    <source>
        <dbReference type="EMBL" id="EAY09525.1"/>
    </source>
</evidence>
<dbReference type="EMBL" id="DS113356">
    <property type="protein sequence ID" value="EAY09525.1"/>
    <property type="molecule type" value="Genomic_DNA"/>
</dbReference>
<dbReference type="InParanoid" id="A2ECY0"/>
<keyword evidence="2" id="KW-1185">Reference proteome</keyword>
<name>A2ECY0_TRIV3</name>
<dbReference type="RefSeq" id="XP_001321748.1">
    <property type="nucleotide sequence ID" value="XM_001321713.1"/>
</dbReference>
<proteinExistence type="predicted"/>
<dbReference type="AlphaFoldDB" id="A2ECY0"/>
<accession>A2ECY0</accession>
<organism evidence="1 2">
    <name type="scientific">Trichomonas vaginalis (strain ATCC PRA-98 / G3)</name>
    <dbReference type="NCBI Taxonomy" id="412133"/>
    <lineage>
        <taxon>Eukaryota</taxon>
        <taxon>Metamonada</taxon>
        <taxon>Parabasalia</taxon>
        <taxon>Trichomonadida</taxon>
        <taxon>Trichomonadidae</taxon>
        <taxon>Trichomonas</taxon>
    </lineage>
</organism>
<dbReference type="Proteomes" id="UP000001542">
    <property type="component" value="Unassembled WGS sequence"/>
</dbReference>
<dbReference type="VEuPathDB" id="TrichDB:TVAGG3_0757750"/>